<organism evidence="5 6">
    <name type="scientific">Capillimicrobium parvum</name>
    <dbReference type="NCBI Taxonomy" id="2884022"/>
    <lineage>
        <taxon>Bacteria</taxon>
        <taxon>Bacillati</taxon>
        <taxon>Actinomycetota</taxon>
        <taxon>Thermoleophilia</taxon>
        <taxon>Solirubrobacterales</taxon>
        <taxon>Capillimicrobiaceae</taxon>
        <taxon>Capillimicrobium</taxon>
    </lineage>
</organism>
<accession>A0A9E7C180</accession>
<dbReference type="Proteomes" id="UP001162834">
    <property type="component" value="Chromosome"/>
</dbReference>
<comment type="similarity">
    <text evidence="1 2">Belongs to the class-II aminoacyl-tRNA synthetase family.</text>
</comment>
<dbReference type="SUPFAM" id="SSF52954">
    <property type="entry name" value="Class II aaRS ABD-related"/>
    <property type="match status" value="1"/>
</dbReference>
<feature type="domain" description="Aminoacyl-transfer RNA synthetases class-II family profile" evidence="4">
    <location>
        <begin position="1"/>
        <end position="333"/>
    </location>
</feature>
<evidence type="ECO:0000313" key="5">
    <source>
        <dbReference type="EMBL" id="UGS37141.1"/>
    </source>
</evidence>
<dbReference type="CDD" id="cd00773">
    <property type="entry name" value="HisRS-like_core"/>
    <property type="match status" value="1"/>
</dbReference>
<keyword evidence="2" id="KW-0648">Protein biosynthesis</keyword>
<gene>
    <name evidence="2 5" type="primary">hisS</name>
    <name evidence="5" type="ORF">DSM104329_03555</name>
</gene>
<dbReference type="Gene3D" id="3.30.930.10">
    <property type="entry name" value="Bira Bifunctional Protein, Domain 2"/>
    <property type="match status" value="1"/>
</dbReference>
<comment type="catalytic activity">
    <reaction evidence="2">
        <text>tRNA(His) + L-histidine + ATP = L-histidyl-tRNA(His) + AMP + diphosphate + H(+)</text>
        <dbReference type="Rhea" id="RHEA:17313"/>
        <dbReference type="Rhea" id="RHEA-COMP:9665"/>
        <dbReference type="Rhea" id="RHEA-COMP:9689"/>
        <dbReference type="ChEBI" id="CHEBI:15378"/>
        <dbReference type="ChEBI" id="CHEBI:30616"/>
        <dbReference type="ChEBI" id="CHEBI:33019"/>
        <dbReference type="ChEBI" id="CHEBI:57595"/>
        <dbReference type="ChEBI" id="CHEBI:78442"/>
        <dbReference type="ChEBI" id="CHEBI:78527"/>
        <dbReference type="ChEBI" id="CHEBI:456215"/>
        <dbReference type="EC" id="6.1.1.21"/>
    </reaction>
</comment>
<dbReference type="InterPro" id="IPR036621">
    <property type="entry name" value="Anticodon-bd_dom_sf"/>
</dbReference>
<dbReference type="InterPro" id="IPR015807">
    <property type="entry name" value="His-tRNA-ligase"/>
</dbReference>
<dbReference type="HAMAP" id="MF_00127">
    <property type="entry name" value="His_tRNA_synth"/>
    <property type="match status" value="1"/>
</dbReference>
<protein>
    <recommendedName>
        <fullName evidence="2">Histidine--tRNA ligase</fullName>
        <ecNumber evidence="2">6.1.1.21</ecNumber>
    </recommendedName>
    <alternativeName>
        <fullName evidence="2">Histidyl-tRNA synthetase</fullName>
        <shortName evidence="2">HisRS</shortName>
    </alternativeName>
</protein>
<dbReference type="PANTHER" id="PTHR43707:SF1">
    <property type="entry name" value="HISTIDINE--TRNA LIGASE, MITOCHONDRIAL-RELATED"/>
    <property type="match status" value="1"/>
</dbReference>
<feature type="binding site" evidence="3">
    <location>
        <position position="128"/>
    </location>
    <ligand>
        <name>L-histidine</name>
        <dbReference type="ChEBI" id="CHEBI:57595"/>
    </ligand>
</feature>
<dbReference type="PIRSF" id="PIRSF001549">
    <property type="entry name" value="His-tRNA_synth"/>
    <property type="match status" value="1"/>
</dbReference>
<evidence type="ECO:0000256" key="2">
    <source>
        <dbReference type="HAMAP-Rule" id="MF_00127"/>
    </source>
</evidence>
<keyword evidence="2" id="KW-0547">Nucleotide-binding</keyword>
<proteinExistence type="inferred from homology"/>
<feature type="binding site" evidence="3">
    <location>
        <position position="259"/>
    </location>
    <ligand>
        <name>L-histidine</name>
        <dbReference type="ChEBI" id="CHEBI:57595"/>
    </ligand>
</feature>
<dbReference type="GO" id="GO:0006427">
    <property type="term" value="P:histidyl-tRNA aminoacylation"/>
    <property type="evidence" value="ECO:0007669"/>
    <property type="project" value="UniProtKB-UniRule"/>
</dbReference>
<dbReference type="PROSITE" id="PS50862">
    <property type="entry name" value="AA_TRNA_LIGASE_II"/>
    <property type="match status" value="1"/>
</dbReference>
<evidence type="ECO:0000256" key="3">
    <source>
        <dbReference type="PIRSR" id="PIRSR001549-1"/>
    </source>
</evidence>
<dbReference type="InterPro" id="IPR045864">
    <property type="entry name" value="aa-tRNA-synth_II/BPL/LPL"/>
</dbReference>
<keyword evidence="2" id="KW-0067">ATP-binding</keyword>
<dbReference type="InterPro" id="IPR004516">
    <property type="entry name" value="HisRS/HisZ"/>
</dbReference>
<sequence>MSERIQAPRGTYDVLPEQAAARAALEERAREVLEAAGYERVETPIFEHTELFARGVGESTDIVQKEMYTFEDGGGRSLTLRPEGTASVCRAYVEHGMHKLAQPVKLWYLGPYFRYERAQAGRFRQFWQIGAEAIGSEDPAVDAEAILLLTTLLGDLGARGVHVRVSSLGKLESRQHYRVALQGHLRTHEDRLSQEVRDRIELNPLRAFDADHPGTQEVMRTAPLLRDFLDPDDAEHFNAVCALLDAGDVVYDVDPTLVRGLDYYQRTVFEIHSSELGAQSALGGGGRYDGLVEQVGGPATPGMGWAAGIERILMAAATPAHAAPPVDLLVAAPVGPVQFRLVADARRAGLQAQLDLAARSHKGVLKHANRLGARYVAWVDSDGRQAQLRDMEAGEQAAVAVDEVVRDVLRGPGL</sequence>
<dbReference type="InterPro" id="IPR006195">
    <property type="entry name" value="aa-tRNA-synth_II"/>
</dbReference>
<dbReference type="EC" id="6.1.1.21" evidence="2"/>
<name>A0A9E7C180_9ACTN</name>
<dbReference type="Gene3D" id="3.40.50.800">
    <property type="entry name" value="Anticodon-binding domain"/>
    <property type="match status" value="1"/>
</dbReference>
<reference evidence="5" key="1">
    <citation type="journal article" date="2022" name="Int. J. Syst. Evol. Microbiol.">
        <title>Pseudomonas aegrilactucae sp. nov. and Pseudomonas morbosilactucae sp. nov., pathogens causing bacterial rot of lettuce in Japan.</title>
        <authorList>
            <person name="Sawada H."/>
            <person name="Fujikawa T."/>
            <person name="Satou M."/>
        </authorList>
    </citation>
    <scope>NUCLEOTIDE SEQUENCE</scope>
    <source>
        <strain evidence="5">0166_1</strain>
    </source>
</reference>
<dbReference type="PANTHER" id="PTHR43707">
    <property type="entry name" value="HISTIDYL-TRNA SYNTHETASE"/>
    <property type="match status" value="1"/>
</dbReference>
<keyword evidence="2 5" id="KW-0436">Ligase</keyword>
<feature type="binding site" evidence="3">
    <location>
        <begin position="263"/>
        <end position="264"/>
    </location>
    <ligand>
        <name>L-histidine</name>
        <dbReference type="ChEBI" id="CHEBI:57595"/>
    </ligand>
</feature>
<comment type="subcellular location">
    <subcellularLocation>
        <location evidence="2">Cytoplasm</location>
    </subcellularLocation>
</comment>
<dbReference type="GO" id="GO:0005524">
    <property type="term" value="F:ATP binding"/>
    <property type="evidence" value="ECO:0007669"/>
    <property type="project" value="UniProtKB-UniRule"/>
</dbReference>
<evidence type="ECO:0000313" key="6">
    <source>
        <dbReference type="Proteomes" id="UP001162834"/>
    </source>
</evidence>
<evidence type="ECO:0000259" key="4">
    <source>
        <dbReference type="PROSITE" id="PS50862"/>
    </source>
</evidence>
<dbReference type="EMBL" id="CP087164">
    <property type="protein sequence ID" value="UGS37141.1"/>
    <property type="molecule type" value="Genomic_DNA"/>
</dbReference>
<dbReference type="GO" id="GO:0005737">
    <property type="term" value="C:cytoplasm"/>
    <property type="evidence" value="ECO:0007669"/>
    <property type="project" value="UniProtKB-SubCell"/>
</dbReference>
<evidence type="ECO:0000256" key="1">
    <source>
        <dbReference type="ARBA" id="ARBA00008226"/>
    </source>
</evidence>
<dbReference type="SUPFAM" id="SSF55681">
    <property type="entry name" value="Class II aaRS and biotin synthetases"/>
    <property type="match status" value="1"/>
</dbReference>
<comment type="subunit">
    <text evidence="2">Homodimer.</text>
</comment>
<dbReference type="AlphaFoldDB" id="A0A9E7C180"/>
<dbReference type="KEGG" id="sbae:DSM104329_03555"/>
<feature type="binding site" evidence="3">
    <location>
        <position position="114"/>
    </location>
    <ligand>
        <name>L-histidine</name>
        <dbReference type="ChEBI" id="CHEBI:57595"/>
    </ligand>
</feature>
<feature type="binding site" evidence="3">
    <location>
        <begin position="83"/>
        <end position="85"/>
    </location>
    <ligand>
        <name>L-histidine</name>
        <dbReference type="ChEBI" id="CHEBI:57595"/>
    </ligand>
</feature>
<keyword evidence="2" id="KW-0963">Cytoplasm</keyword>
<dbReference type="Pfam" id="PF13393">
    <property type="entry name" value="tRNA-synt_His"/>
    <property type="match status" value="1"/>
</dbReference>
<dbReference type="GO" id="GO:0004821">
    <property type="term" value="F:histidine-tRNA ligase activity"/>
    <property type="evidence" value="ECO:0007669"/>
    <property type="project" value="UniProtKB-UniRule"/>
</dbReference>
<keyword evidence="6" id="KW-1185">Reference proteome</keyword>
<dbReference type="NCBIfam" id="TIGR00442">
    <property type="entry name" value="hisS"/>
    <property type="match status" value="1"/>
</dbReference>
<feature type="binding site" evidence="3">
    <location>
        <position position="132"/>
    </location>
    <ligand>
        <name>L-histidine</name>
        <dbReference type="ChEBI" id="CHEBI:57595"/>
    </ligand>
</feature>
<keyword evidence="2" id="KW-0030">Aminoacyl-tRNA synthetase</keyword>
<dbReference type="RefSeq" id="WP_259311204.1">
    <property type="nucleotide sequence ID" value="NZ_CP087164.1"/>
</dbReference>
<dbReference type="InterPro" id="IPR041715">
    <property type="entry name" value="HisRS-like_core"/>
</dbReference>